<name>A0A227KSX8_9BURK</name>
<protein>
    <recommendedName>
        <fullName evidence="6">FAD-dependent oxidoreductase 2 FAD-binding domain-containing protein</fullName>
    </recommendedName>
</protein>
<keyword evidence="4 5" id="KW-0560">Oxidoreductase</keyword>
<evidence type="ECO:0000256" key="3">
    <source>
        <dbReference type="ARBA" id="ARBA00022827"/>
    </source>
</evidence>
<feature type="domain" description="FAD-dependent oxidoreductase 2 FAD-binding" evidence="6">
    <location>
        <begin position="1"/>
        <end position="412"/>
    </location>
</feature>
<accession>A0A227KSX8</accession>
<dbReference type="SUPFAM" id="SSF51905">
    <property type="entry name" value="FAD/NAD(P)-binding domain"/>
    <property type="match status" value="1"/>
</dbReference>
<dbReference type="AlphaFoldDB" id="A0A227KSX8"/>
<dbReference type="GO" id="GO:0016491">
    <property type="term" value="F:oxidoreductase activity"/>
    <property type="evidence" value="ECO:0007669"/>
    <property type="project" value="UniProtKB-KW"/>
</dbReference>
<dbReference type="PANTHER" id="PTHR43400">
    <property type="entry name" value="FUMARATE REDUCTASE"/>
    <property type="match status" value="1"/>
</dbReference>
<dbReference type="EMBL" id="NHMP01000001">
    <property type="protein sequence ID" value="OXE51175.1"/>
    <property type="molecule type" value="Genomic_DNA"/>
</dbReference>
<evidence type="ECO:0000313" key="7">
    <source>
        <dbReference type="EMBL" id="OXE51175.1"/>
    </source>
</evidence>
<sequence length="431" mass="46259">MVAAIELQKAGKNVILLEKMPILGGSSLLATGGMNVVRSDLQEKNGVADNVDTFVKDSLHIGKGANDKDLIRILGENSKDAYQWFKDLGGHLELQKGRTGGTTYPRQLYTPTGGIGRYMVDIIEPALVQSGADVRVNSKVVKLLQDPNGNVKGVLVKGKHNGIYAIEANAVILATGSYANNGELIAQKLPQFKGIITTAQPGSHGDGLQLASKAGAQVNHLERVQIHPNAAAGTTIMITQAIRNNGGILVNRSGKRFVDDQAPRNKLGPEILKQEGGSAFLIYNDQVVQKRKKVHEGYVKLGFVNTASDAKEMAQKLGLPEKDFVQTIETYGKYADEQKDPDFGRKELMSDMRGTLYAIEVIPGIGGTLGGLKADADMHVLDKNGKPINNLLAAGEVVGEWHGMDRYGGNAVTGNIVFGKKAAQTAIQEMR</sequence>
<dbReference type="Proteomes" id="UP000214610">
    <property type="component" value="Unassembled WGS sequence"/>
</dbReference>
<evidence type="ECO:0000256" key="4">
    <source>
        <dbReference type="ARBA" id="ARBA00023002"/>
    </source>
</evidence>
<reference evidence="8" key="1">
    <citation type="submission" date="2017-05" db="EMBL/GenBank/DDBJ databases">
        <title>Improved OligoMM genomes.</title>
        <authorList>
            <person name="Garzetti D."/>
        </authorList>
    </citation>
    <scope>NUCLEOTIDE SEQUENCE [LARGE SCALE GENOMIC DNA]</scope>
    <source>
        <strain evidence="8">YL45</strain>
    </source>
</reference>
<comment type="similarity">
    <text evidence="5">Belongs to the FAD-dependent oxidoreductase 2 family. FRD/SDH subfamily.</text>
</comment>
<dbReference type="PANTHER" id="PTHR43400:SF7">
    <property type="entry name" value="FAD-DEPENDENT OXIDOREDUCTASE 2 FAD BINDING DOMAIN-CONTAINING PROTEIN"/>
    <property type="match status" value="1"/>
</dbReference>
<dbReference type="Pfam" id="PF00890">
    <property type="entry name" value="FAD_binding_2"/>
    <property type="match status" value="1"/>
</dbReference>
<dbReference type="InterPro" id="IPR010960">
    <property type="entry name" value="Flavocytochrome_c"/>
</dbReference>
<dbReference type="InterPro" id="IPR027477">
    <property type="entry name" value="Succ_DH/fumarate_Rdtase_cat_sf"/>
</dbReference>
<organism evidence="7 8">
    <name type="scientific">Turicimonas muris</name>
    <dbReference type="NCBI Taxonomy" id="1796652"/>
    <lineage>
        <taxon>Bacteria</taxon>
        <taxon>Pseudomonadati</taxon>
        <taxon>Pseudomonadota</taxon>
        <taxon>Betaproteobacteria</taxon>
        <taxon>Burkholderiales</taxon>
        <taxon>Sutterellaceae</taxon>
        <taxon>Turicimonas</taxon>
    </lineage>
</organism>
<dbReference type="RefSeq" id="WP_066591295.1">
    <property type="nucleotide sequence ID" value="NZ_CP065313.1"/>
</dbReference>
<dbReference type="NCBIfam" id="TIGR01813">
    <property type="entry name" value="flavo_cyto_c"/>
    <property type="match status" value="1"/>
</dbReference>
<dbReference type="GO" id="GO:0010181">
    <property type="term" value="F:FMN binding"/>
    <property type="evidence" value="ECO:0007669"/>
    <property type="project" value="InterPro"/>
</dbReference>
<keyword evidence="8" id="KW-1185">Reference proteome</keyword>
<evidence type="ECO:0000259" key="6">
    <source>
        <dbReference type="Pfam" id="PF00890"/>
    </source>
</evidence>
<dbReference type="GeneID" id="78363381"/>
<dbReference type="InterPro" id="IPR050315">
    <property type="entry name" value="FAD-oxidoreductase_2"/>
</dbReference>
<keyword evidence="3 5" id="KW-0274">FAD</keyword>
<keyword evidence="2 5" id="KW-0285">Flavoprotein</keyword>
<proteinExistence type="inferred from homology"/>
<dbReference type="InterPro" id="IPR036188">
    <property type="entry name" value="FAD/NAD-bd_sf"/>
</dbReference>
<dbReference type="Gene3D" id="3.90.700.10">
    <property type="entry name" value="Succinate dehydrogenase/fumarate reductase flavoprotein, catalytic domain"/>
    <property type="match status" value="1"/>
</dbReference>
<comment type="caution">
    <text evidence="7">The sequence shown here is derived from an EMBL/GenBank/DDBJ whole genome shotgun (WGS) entry which is preliminary data.</text>
</comment>
<evidence type="ECO:0000256" key="5">
    <source>
        <dbReference type="RuleBase" id="RU366062"/>
    </source>
</evidence>
<evidence type="ECO:0000256" key="2">
    <source>
        <dbReference type="ARBA" id="ARBA00022630"/>
    </source>
</evidence>
<dbReference type="InterPro" id="IPR003953">
    <property type="entry name" value="FAD-dep_OxRdtase_2_FAD-bd"/>
</dbReference>
<evidence type="ECO:0000256" key="1">
    <source>
        <dbReference type="ARBA" id="ARBA00001974"/>
    </source>
</evidence>
<dbReference type="Gene3D" id="3.50.50.60">
    <property type="entry name" value="FAD/NAD(P)-binding domain"/>
    <property type="match status" value="1"/>
</dbReference>
<comment type="cofactor">
    <cofactor evidence="1">
        <name>FAD</name>
        <dbReference type="ChEBI" id="CHEBI:57692"/>
    </cofactor>
</comment>
<dbReference type="SUPFAM" id="SSF56425">
    <property type="entry name" value="Succinate dehydrogenase/fumarate reductase flavoprotein, catalytic domain"/>
    <property type="match status" value="1"/>
</dbReference>
<gene>
    <name evidence="7" type="ORF">ADH67_02460</name>
</gene>
<evidence type="ECO:0000313" key="8">
    <source>
        <dbReference type="Proteomes" id="UP000214610"/>
    </source>
</evidence>